<keyword evidence="1" id="KW-0812">Transmembrane</keyword>
<organism evidence="2 3">
    <name type="scientific">Psychroflexus lacisalsi</name>
    <dbReference type="NCBI Taxonomy" id="503928"/>
    <lineage>
        <taxon>Bacteria</taxon>
        <taxon>Pseudomonadati</taxon>
        <taxon>Bacteroidota</taxon>
        <taxon>Flavobacteriia</taxon>
        <taxon>Flavobacteriales</taxon>
        <taxon>Flavobacteriaceae</taxon>
        <taxon>Psychroflexus</taxon>
    </lineage>
</organism>
<proteinExistence type="predicted"/>
<comment type="caution">
    <text evidence="2">The sequence shown here is derived from an EMBL/GenBank/DDBJ whole genome shotgun (WGS) entry which is preliminary data.</text>
</comment>
<dbReference type="EMBL" id="BAAAGG010000005">
    <property type="protein sequence ID" value="GAA0753069.1"/>
    <property type="molecule type" value="Genomic_DNA"/>
</dbReference>
<evidence type="ECO:0000313" key="3">
    <source>
        <dbReference type="Proteomes" id="UP001500185"/>
    </source>
</evidence>
<dbReference type="Proteomes" id="UP001500185">
    <property type="component" value="Unassembled WGS sequence"/>
</dbReference>
<evidence type="ECO:0000313" key="2">
    <source>
        <dbReference type="EMBL" id="GAA0753069.1"/>
    </source>
</evidence>
<dbReference type="RefSeq" id="WP_224453043.1">
    <property type="nucleotide sequence ID" value="NZ_BAAAGG010000005.1"/>
</dbReference>
<gene>
    <name evidence="2" type="ORF">GCM10009433_04730</name>
</gene>
<feature type="transmembrane region" description="Helical" evidence="1">
    <location>
        <begin position="29"/>
        <end position="48"/>
    </location>
</feature>
<protein>
    <submittedName>
        <fullName evidence="2">Uncharacterized protein</fullName>
    </submittedName>
</protein>
<keyword evidence="3" id="KW-1185">Reference proteome</keyword>
<name>A0ABN1K2I7_9FLAO</name>
<keyword evidence="1" id="KW-1133">Transmembrane helix</keyword>
<reference evidence="2 3" key="1">
    <citation type="journal article" date="2019" name="Int. J. Syst. Evol. Microbiol.">
        <title>The Global Catalogue of Microorganisms (GCM) 10K type strain sequencing project: providing services to taxonomists for standard genome sequencing and annotation.</title>
        <authorList>
            <consortium name="The Broad Institute Genomics Platform"/>
            <consortium name="The Broad Institute Genome Sequencing Center for Infectious Disease"/>
            <person name="Wu L."/>
            <person name="Ma J."/>
        </authorList>
    </citation>
    <scope>NUCLEOTIDE SEQUENCE [LARGE SCALE GENOMIC DNA]</scope>
    <source>
        <strain evidence="2 3">JCM 16231</strain>
    </source>
</reference>
<keyword evidence="1" id="KW-0472">Membrane</keyword>
<accession>A0ABN1K2I7</accession>
<feature type="transmembrane region" description="Helical" evidence="1">
    <location>
        <begin position="7"/>
        <end position="23"/>
    </location>
</feature>
<evidence type="ECO:0000256" key="1">
    <source>
        <dbReference type="SAM" id="Phobius"/>
    </source>
</evidence>
<sequence length="55" mass="5863">MTTTQNRILGIALFIIGLIMTLTDVEFTGSGFIAGAFMGVGLGLIFFIKIGPKKQ</sequence>